<comment type="pathway">
    <text evidence="3">Aminoacyl-tRNA biosynthesis; selenocysteinyl-tRNA(Sec) biosynthesis; selenocysteinyl-tRNA(Sec) from L-seryl-tRNA(Sec) (archaeal/eukaryal route): step 2/2.</text>
</comment>
<dbReference type="EMBL" id="BRYB01001644">
    <property type="protein sequence ID" value="GMI30254.1"/>
    <property type="molecule type" value="Genomic_DNA"/>
</dbReference>
<dbReference type="SUPFAM" id="SSF53383">
    <property type="entry name" value="PLP-dependent transferases"/>
    <property type="match status" value="1"/>
</dbReference>
<evidence type="ECO:0000256" key="4">
    <source>
        <dbReference type="ARBA" id="ARBA00007037"/>
    </source>
</evidence>
<dbReference type="InterPro" id="IPR015424">
    <property type="entry name" value="PyrdxlP-dep_Trfase"/>
</dbReference>
<dbReference type="InterPro" id="IPR015421">
    <property type="entry name" value="PyrdxlP-dep_Trfase_major"/>
</dbReference>
<evidence type="ECO:0000256" key="13">
    <source>
        <dbReference type="ARBA" id="ARBA00030669"/>
    </source>
</evidence>
<organism evidence="18 19">
    <name type="scientific">Tetraparma gracilis</name>
    <dbReference type="NCBI Taxonomy" id="2962635"/>
    <lineage>
        <taxon>Eukaryota</taxon>
        <taxon>Sar</taxon>
        <taxon>Stramenopiles</taxon>
        <taxon>Ochrophyta</taxon>
        <taxon>Bolidophyceae</taxon>
        <taxon>Parmales</taxon>
        <taxon>Triparmaceae</taxon>
        <taxon>Tetraparma</taxon>
    </lineage>
</organism>
<evidence type="ECO:0000256" key="5">
    <source>
        <dbReference type="ARBA" id="ARBA00012464"/>
    </source>
</evidence>
<comment type="catalytic activity">
    <reaction evidence="16">
        <text>O-phospho-L-seryl-tRNA(Sec) + selenophosphate + H2O = L-selenocysteinyl-tRNA(Sec) + 2 phosphate</text>
        <dbReference type="Rhea" id="RHEA:25041"/>
        <dbReference type="Rhea" id="RHEA-COMP:9743"/>
        <dbReference type="Rhea" id="RHEA-COMP:9947"/>
        <dbReference type="ChEBI" id="CHEBI:15377"/>
        <dbReference type="ChEBI" id="CHEBI:16144"/>
        <dbReference type="ChEBI" id="CHEBI:43474"/>
        <dbReference type="ChEBI" id="CHEBI:78551"/>
        <dbReference type="ChEBI" id="CHEBI:78573"/>
        <dbReference type="EC" id="2.9.1.2"/>
    </reaction>
</comment>
<dbReference type="InterPro" id="IPR008829">
    <property type="entry name" value="SepSecS/SepCysS"/>
</dbReference>
<evidence type="ECO:0000256" key="16">
    <source>
        <dbReference type="ARBA" id="ARBA00048808"/>
    </source>
</evidence>
<evidence type="ECO:0000256" key="15">
    <source>
        <dbReference type="ARBA" id="ARBA00032693"/>
    </source>
</evidence>
<feature type="coiled-coil region" evidence="17">
    <location>
        <begin position="354"/>
        <end position="381"/>
    </location>
</feature>
<keyword evidence="7" id="KW-0820">tRNA-binding</keyword>
<dbReference type="Pfam" id="PF05889">
    <property type="entry name" value="SepSecS"/>
    <property type="match status" value="1"/>
</dbReference>
<dbReference type="Gene3D" id="3.40.640.10">
    <property type="entry name" value="Type I PLP-dependent aspartate aminotransferase-like (Major domain)"/>
    <property type="match status" value="1"/>
</dbReference>
<comment type="caution">
    <text evidence="18">The sequence shown here is derived from an EMBL/GenBank/DDBJ whole genome shotgun (WGS) entry which is preliminary data.</text>
</comment>
<proteinExistence type="inferred from homology"/>
<comment type="similarity">
    <text evidence="4">Belongs to the SepSecS family.</text>
</comment>
<evidence type="ECO:0000256" key="14">
    <source>
        <dbReference type="ARBA" id="ARBA00032048"/>
    </source>
</evidence>
<feature type="non-terminal residue" evidence="18">
    <location>
        <position position="1"/>
    </location>
</feature>
<evidence type="ECO:0000256" key="11">
    <source>
        <dbReference type="ARBA" id="ARBA00022917"/>
    </source>
</evidence>
<reference evidence="18 19" key="1">
    <citation type="journal article" date="2023" name="Commun. Biol.">
        <title>Genome analysis of Parmales, the sister group of diatoms, reveals the evolutionary specialization of diatoms from phago-mixotrophs to photoautotrophs.</title>
        <authorList>
            <person name="Ban H."/>
            <person name="Sato S."/>
            <person name="Yoshikawa S."/>
            <person name="Yamada K."/>
            <person name="Nakamura Y."/>
            <person name="Ichinomiya M."/>
            <person name="Sato N."/>
            <person name="Blanc-Mathieu R."/>
            <person name="Endo H."/>
            <person name="Kuwata A."/>
            <person name="Ogata H."/>
        </authorList>
    </citation>
    <scope>NUCLEOTIDE SEQUENCE [LARGE SCALE GENOMIC DNA]</scope>
</reference>
<comment type="function">
    <text evidence="2">Converts O-phosphoseryl-tRNA(Sec) to selenocysteinyl-tRNA(Sec) required for selenoprotein biosynthesis.</text>
</comment>
<evidence type="ECO:0000256" key="9">
    <source>
        <dbReference type="ARBA" id="ARBA00022884"/>
    </source>
</evidence>
<keyword evidence="9" id="KW-0694">RNA-binding</keyword>
<dbReference type="InterPro" id="IPR019872">
    <property type="entry name" value="Sec-tRNA_Se_transferase"/>
</dbReference>
<dbReference type="NCBIfam" id="TIGR03531">
    <property type="entry name" value="selenium_SpcS"/>
    <property type="match status" value="1"/>
</dbReference>
<dbReference type="Proteomes" id="UP001165060">
    <property type="component" value="Unassembled WGS sequence"/>
</dbReference>
<protein>
    <recommendedName>
        <fullName evidence="6">O-phosphoseryl-tRNA(Sec) selenium transferase</fullName>
        <ecNumber evidence="5">2.9.1.2</ecNumber>
    </recommendedName>
    <alternativeName>
        <fullName evidence="13">Selenocysteine synthase</fullName>
    </alternativeName>
    <alternativeName>
        <fullName evidence="14">Selenocysteinyl-tRNA(Sec) synthase</fullName>
    </alternativeName>
    <alternativeName>
        <fullName evidence="15">Sep-tRNA:Sec-tRNA synthase</fullName>
    </alternativeName>
</protein>
<dbReference type="PIRSF" id="PIRSF017689">
    <property type="entry name" value="SepSecS"/>
    <property type="match status" value="1"/>
</dbReference>
<name>A0ABQ6MPD2_9STRA</name>
<keyword evidence="12" id="KW-0711">Selenium</keyword>
<evidence type="ECO:0000256" key="10">
    <source>
        <dbReference type="ARBA" id="ARBA00022898"/>
    </source>
</evidence>
<comment type="cofactor">
    <cofactor evidence="1">
        <name>pyridoxal 5'-phosphate</name>
        <dbReference type="ChEBI" id="CHEBI:597326"/>
    </cofactor>
</comment>
<keyword evidence="10" id="KW-0663">Pyridoxal phosphate</keyword>
<keyword evidence="11" id="KW-0648">Protein biosynthesis</keyword>
<dbReference type="PANTHER" id="PTHR12944:SF2">
    <property type="entry name" value="O-PHOSPHOSERYL-TRNA(SEC) SELENIUM TRANSFERASE"/>
    <property type="match status" value="1"/>
</dbReference>
<evidence type="ECO:0000256" key="12">
    <source>
        <dbReference type="ARBA" id="ARBA00023266"/>
    </source>
</evidence>
<evidence type="ECO:0000256" key="8">
    <source>
        <dbReference type="ARBA" id="ARBA00022679"/>
    </source>
</evidence>
<keyword evidence="8" id="KW-0808">Transferase</keyword>
<evidence type="ECO:0000256" key="17">
    <source>
        <dbReference type="SAM" id="Coils"/>
    </source>
</evidence>
<evidence type="ECO:0000256" key="3">
    <source>
        <dbReference type="ARBA" id="ARBA00004822"/>
    </source>
</evidence>
<dbReference type="EC" id="2.9.1.2" evidence="5"/>
<evidence type="ECO:0000256" key="7">
    <source>
        <dbReference type="ARBA" id="ARBA00022555"/>
    </source>
</evidence>
<evidence type="ECO:0000256" key="6">
    <source>
        <dbReference type="ARBA" id="ARBA00021963"/>
    </source>
</evidence>
<keyword evidence="19" id="KW-1185">Reference proteome</keyword>
<keyword evidence="17" id="KW-0175">Coiled coil</keyword>
<evidence type="ECO:0000313" key="18">
    <source>
        <dbReference type="EMBL" id="GMI30254.1"/>
    </source>
</evidence>
<sequence>AGTSIMIQITYLCLQSLLRKEAGLDFIKSAKNVIVLPVCTGKSMEHALLWLTREKLKRERAAQVPPDSSSGVVLWCRIDQKSCLKSIMSACLDVVVVETRTSGDLVATDLGLLKQSLFDYGSRVVAIVSCTSCFAPRSFDAVDEIAKLAAEAGVAHVVNNAYGLYCRKVSKLISRACRVGRVDLVVSSLDKNFMVPVGGCVAYSPDADVVAGLGKSYPGRAGASAISDLFVTLLEMGADGFRRLLDEREAMVPGFRDALGALADKYGERLLDTLAGNTISHGITLNTFKNPTMIGSMLYSRQVSGARTIKPGERKDIGGVVLEGFGSSCKEYPDAYLTAAVAIGMRAGEGGEFLERLDKVMKEVRKKEEKAEKKRAAAATAA</sequence>
<dbReference type="PANTHER" id="PTHR12944">
    <property type="entry name" value="SOLUBLE LIVER ANTIGEN/LIVER PANCREAS ANTIGEN"/>
    <property type="match status" value="1"/>
</dbReference>
<evidence type="ECO:0000256" key="2">
    <source>
        <dbReference type="ARBA" id="ARBA00002552"/>
    </source>
</evidence>
<evidence type="ECO:0000313" key="19">
    <source>
        <dbReference type="Proteomes" id="UP001165060"/>
    </source>
</evidence>
<evidence type="ECO:0000256" key="1">
    <source>
        <dbReference type="ARBA" id="ARBA00001933"/>
    </source>
</evidence>
<gene>
    <name evidence="18" type="ORF">TeGR_g11746</name>
</gene>
<accession>A0ABQ6MPD2</accession>